<dbReference type="Gene3D" id="3.10.20.90">
    <property type="entry name" value="Phosphatidylinositol 3-kinase Catalytic Subunit, Chain A, domain 1"/>
    <property type="match status" value="1"/>
</dbReference>
<evidence type="ECO:0000256" key="2">
    <source>
        <dbReference type="ARBA" id="ARBA00023125"/>
    </source>
</evidence>
<dbReference type="Pfam" id="PF00178">
    <property type="entry name" value="Ets"/>
    <property type="match status" value="1"/>
</dbReference>
<dbReference type="FunFam" id="1.10.10.10:FF:000200">
    <property type="entry name" value="GA-binding protein alpha chain, putative"/>
    <property type="match status" value="1"/>
</dbReference>
<protein>
    <submittedName>
        <fullName evidence="6">Uncharacterized protein</fullName>
    </submittedName>
</protein>
<evidence type="ECO:0000256" key="1">
    <source>
        <dbReference type="ARBA" id="ARBA00005562"/>
    </source>
</evidence>
<feature type="domain" description="ETS" evidence="4">
    <location>
        <begin position="266"/>
        <end position="346"/>
    </location>
</feature>
<dbReference type="SMART" id="SM00413">
    <property type="entry name" value="ETS"/>
    <property type="match status" value="1"/>
</dbReference>
<dbReference type="SMART" id="SM00251">
    <property type="entry name" value="SAM_PNT"/>
    <property type="match status" value="1"/>
</dbReference>
<keyword evidence="2 3" id="KW-0238">DNA-binding</keyword>
<dbReference type="GO" id="GO:0000981">
    <property type="term" value="F:DNA-binding transcription factor activity, RNA polymerase II-specific"/>
    <property type="evidence" value="ECO:0007669"/>
    <property type="project" value="TreeGrafter"/>
</dbReference>
<sequence length="380" mass="44282">MNGNGSNLSEFDDDGDESDVLIFHMLITDPLGRLKHLVEQHIGTKMKNFQIFLQDSQQLQEDQNLTEQCLNSDTGLVQINIQILWDKKRINIVDVLKPTEEEIAKYYRKIESELTQNSEDFSNESSSDQLKSPSKLTNSKWTVDYVFKNELTKIGASEDIQEWTVAHVQFWISWAILKFNLTSVKLDDWKITGNELCQLTHKQVREKVSSEQFETFYTHLEMLRKHRYIAILDENEKDENNGSLKRNQKPIMHIGSDNRNGNNGQIQLWQFLLEILTDKDYVSVIEWVGTAGEFKLNDPEYVAQLWGERKNKPAMNYEKLSRALRYYYDGDMISKVQGKRFVYKFVCNLKELIGYDAEELSRLVKEASLVKDSVNVIKSI</sequence>
<dbReference type="PANTHER" id="PTHR11849">
    <property type="entry name" value="ETS"/>
    <property type="match status" value="1"/>
</dbReference>
<dbReference type="PROSITE" id="PS00346">
    <property type="entry name" value="ETS_DOMAIN_2"/>
    <property type="match status" value="1"/>
</dbReference>
<reference evidence="6" key="1">
    <citation type="submission" date="2021-03" db="EMBL/GenBank/DDBJ databases">
        <title>Chromosome level genome of the anhydrobiotic midge Polypedilum vanderplanki.</title>
        <authorList>
            <person name="Yoshida Y."/>
            <person name="Kikawada T."/>
            <person name="Gusev O."/>
        </authorList>
    </citation>
    <scope>NUCLEOTIDE SEQUENCE</scope>
    <source>
        <strain evidence="6">NIAS01</strain>
        <tissue evidence="6">Whole body or cell culture</tissue>
    </source>
</reference>
<dbReference type="InterPro" id="IPR013761">
    <property type="entry name" value="SAM/pointed_sf"/>
</dbReference>
<dbReference type="InterPro" id="IPR024668">
    <property type="entry name" value="GABP_asu_N"/>
</dbReference>
<dbReference type="Proteomes" id="UP001107558">
    <property type="component" value="Chromosome 4"/>
</dbReference>
<dbReference type="PROSITE" id="PS51433">
    <property type="entry name" value="PNT"/>
    <property type="match status" value="1"/>
</dbReference>
<dbReference type="InterPro" id="IPR000418">
    <property type="entry name" value="Ets_dom"/>
</dbReference>
<dbReference type="Gene3D" id="1.10.10.10">
    <property type="entry name" value="Winged helix-like DNA-binding domain superfamily/Winged helix DNA-binding domain"/>
    <property type="match status" value="1"/>
</dbReference>
<evidence type="ECO:0000313" key="6">
    <source>
        <dbReference type="EMBL" id="KAG5669226.1"/>
    </source>
</evidence>
<dbReference type="PROSITE" id="PS00345">
    <property type="entry name" value="ETS_DOMAIN_1"/>
    <property type="match status" value="1"/>
</dbReference>
<dbReference type="Gene3D" id="1.10.150.50">
    <property type="entry name" value="Transcription Factor, Ets-1"/>
    <property type="match status" value="1"/>
</dbReference>
<comment type="similarity">
    <text evidence="1 3">Belongs to the ETS family.</text>
</comment>
<dbReference type="EMBL" id="JADBJN010000004">
    <property type="protein sequence ID" value="KAG5669226.1"/>
    <property type="molecule type" value="Genomic_DNA"/>
</dbReference>
<dbReference type="Pfam" id="PF02198">
    <property type="entry name" value="SAM_PNT"/>
    <property type="match status" value="1"/>
</dbReference>
<dbReference type="PRINTS" id="PR00454">
    <property type="entry name" value="ETSDOMAIN"/>
</dbReference>
<evidence type="ECO:0000259" key="4">
    <source>
        <dbReference type="PROSITE" id="PS50061"/>
    </source>
</evidence>
<dbReference type="InterPro" id="IPR036388">
    <property type="entry name" value="WH-like_DNA-bd_sf"/>
</dbReference>
<organism evidence="6 7">
    <name type="scientific">Polypedilum vanderplanki</name>
    <name type="common">Sleeping chironomid midge</name>
    <dbReference type="NCBI Taxonomy" id="319348"/>
    <lineage>
        <taxon>Eukaryota</taxon>
        <taxon>Metazoa</taxon>
        <taxon>Ecdysozoa</taxon>
        <taxon>Arthropoda</taxon>
        <taxon>Hexapoda</taxon>
        <taxon>Insecta</taxon>
        <taxon>Pterygota</taxon>
        <taxon>Neoptera</taxon>
        <taxon>Endopterygota</taxon>
        <taxon>Diptera</taxon>
        <taxon>Nematocera</taxon>
        <taxon>Chironomoidea</taxon>
        <taxon>Chironomidae</taxon>
        <taxon>Chironominae</taxon>
        <taxon>Polypedilum</taxon>
        <taxon>Polypedilum</taxon>
    </lineage>
</organism>
<dbReference type="InterPro" id="IPR003118">
    <property type="entry name" value="Pointed_dom"/>
</dbReference>
<evidence type="ECO:0000256" key="3">
    <source>
        <dbReference type="RuleBase" id="RU004019"/>
    </source>
</evidence>
<evidence type="ECO:0000259" key="5">
    <source>
        <dbReference type="PROSITE" id="PS51433"/>
    </source>
</evidence>
<dbReference type="GO" id="GO:0043565">
    <property type="term" value="F:sequence-specific DNA binding"/>
    <property type="evidence" value="ECO:0007669"/>
    <property type="project" value="InterPro"/>
</dbReference>
<feature type="domain" description="PNT" evidence="5">
    <location>
        <begin position="142"/>
        <end position="227"/>
    </location>
</feature>
<gene>
    <name evidence="6" type="ORF">PVAND_017118</name>
</gene>
<keyword evidence="7" id="KW-1185">Reference proteome</keyword>
<accession>A0A9J6BHP2</accession>
<dbReference type="PROSITE" id="PS50061">
    <property type="entry name" value="ETS_DOMAIN_3"/>
    <property type="match status" value="1"/>
</dbReference>
<comment type="subcellular location">
    <subcellularLocation>
        <location evidence="3">Nucleus</location>
    </subcellularLocation>
</comment>
<dbReference type="GO" id="GO:0030154">
    <property type="term" value="P:cell differentiation"/>
    <property type="evidence" value="ECO:0007669"/>
    <property type="project" value="TreeGrafter"/>
</dbReference>
<dbReference type="InterPro" id="IPR046328">
    <property type="entry name" value="ETS_fam"/>
</dbReference>
<dbReference type="SUPFAM" id="SSF47769">
    <property type="entry name" value="SAM/Pointed domain"/>
    <property type="match status" value="1"/>
</dbReference>
<dbReference type="Pfam" id="PF11620">
    <property type="entry name" value="GABP-alpha"/>
    <property type="match status" value="1"/>
</dbReference>
<keyword evidence="3" id="KW-0539">Nucleus</keyword>
<evidence type="ECO:0000313" key="7">
    <source>
        <dbReference type="Proteomes" id="UP001107558"/>
    </source>
</evidence>
<proteinExistence type="inferred from homology"/>
<dbReference type="PANTHER" id="PTHR11849:SF195">
    <property type="entry name" value="GA-BINDING PROTEIN ALPHA CHAIN"/>
    <property type="match status" value="1"/>
</dbReference>
<name>A0A9J6BHP2_POLVA</name>
<dbReference type="SUPFAM" id="SSF46785">
    <property type="entry name" value="Winged helix' DNA-binding domain"/>
    <property type="match status" value="1"/>
</dbReference>
<comment type="caution">
    <text evidence="6">The sequence shown here is derived from an EMBL/GenBank/DDBJ whole genome shotgun (WGS) entry which is preliminary data.</text>
</comment>
<dbReference type="InterPro" id="IPR036390">
    <property type="entry name" value="WH_DNA-bd_sf"/>
</dbReference>
<dbReference type="GO" id="GO:0005634">
    <property type="term" value="C:nucleus"/>
    <property type="evidence" value="ECO:0007669"/>
    <property type="project" value="UniProtKB-SubCell"/>
</dbReference>
<dbReference type="OrthoDB" id="10067219at2759"/>
<dbReference type="AlphaFoldDB" id="A0A9J6BHP2"/>